<dbReference type="InterPro" id="IPR036390">
    <property type="entry name" value="WH_DNA-bd_sf"/>
</dbReference>
<dbReference type="Proteomes" id="UP000002595">
    <property type="component" value="Chromosome"/>
</dbReference>
<name>A1RQX5_PYRIL</name>
<dbReference type="GeneID" id="4617897"/>
<dbReference type="EMBL" id="CP000504">
    <property type="protein sequence ID" value="ABL87357.1"/>
    <property type="molecule type" value="Genomic_DNA"/>
</dbReference>
<protein>
    <recommendedName>
        <fullName evidence="3">Transcriptional regulator</fullName>
    </recommendedName>
</protein>
<reference evidence="1" key="1">
    <citation type="submission" date="2006-12" db="EMBL/GenBank/DDBJ databases">
        <title>Complete sequence of Pyrobaculum islandicum DSM 4184.</title>
        <authorList>
            <person name="Copeland A."/>
            <person name="Lucas S."/>
            <person name="Lapidus A."/>
            <person name="Barry K."/>
            <person name="Detter J.C."/>
            <person name="Glavina del Rio T."/>
            <person name="Dalin E."/>
            <person name="Tice H."/>
            <person name="Pitluck S."/>
            <person name="Meincke L."/>
            <person name="Brettin T."/>
            <person name="Bruce D."/>
            <person name="Han C."/>
            <person name="Tapia R."/>
            <person name="Gilna P."/>
            <person name="Schmutz J."/>
            <person name="Larimer F."/>
            <person name="Land M."/>
            <person name="Hauser L."/>
            <person name="Kyrpides N."/>
            <person name="Mikhailova N."/>
            <person name="Cozen A.E."/>
            <person name="Fitz-Gibbon S.T."/>
            <person name="House C.H."/>
            <person name="Saltikov C."/>
            <person name="Lowe T."/>
            <person name="Richardson P."/>
        </authorList>
    </citation>
    <scope>NUCLEOTIDE SEQUENCE [LARGE SCALE GENOMIC DNA]</scope>
    <source>
        <strain evidence="1">DSM 4184</strain>
    </source>
</reference>
<evidence type="ECO:0008006" key="3">
    <source>
        <dbReference type="Google" id="ProtNLM"/>
    </source>
</evidence>
<dbReference type="SUPFAM" id="SSF46785">
    <property type="entry name" value="Winged helix' DNA-binding domain"/>
    <property type="match status" value="1"/>
</dbReference>
<keyword evidence="2" id="KW-1185">Reference proteome</keyword>
<evidence type="ECO:0000313" key="1">
    <source>
        <dbReference type="EMBL" id="ABL87357.1"/>
    </source>
</evidence>
<dbReference type="HOGENOM" id="CLU_1465167_0_0_2"/>
<accession>A1RQX5</accession>
<dbReference type="OrthoDB" id="23396at2157"/>
<evidence type="ECO:0000313" key="2">
    <source>
        <dbReference type="Proteomes" id="UP000002595"/>
    </source>
</evidence>
<dbReference type="KEGG" id="pis:Pisl_0175"/>
<dbReference type="RefSeq" id="WP_011761934.1">
    <property type="nucleotide sequence ID" value="NC_008701.1"/>
</dbReference>
<proteinExistence type="predicted"/>
<gene>
    <name evidence="1" type="ordered locus">Pisl_0175</name>
</gene>
<organism evidence="1 2">
    <name type="scientific">Pyrobaculum islandicum (strain DSM 4184 / JCM 9189 / GEO3)</name>
    <dbReference type="NCBI Taxonomy" id="384616"/>
    <lineage>
        <taxon>Archaea</taxon>
        <taxon>Thermoproteota</taxon>
        <taxon>Thermoprotei</taxon>
        <taxon>Thermoproteales</taxon>
        <taxon>Thermoproteaceae</taxon>
        <taxon>Pyrobaculum</taxon>
    </lineage>
</organism>
<dbReference type="AlphaFoldDB" id="A1RQX5"/>
<sequence length="200" mass="22727">MAYETLDHFTIKILDTVLSEELRGEPGLTPYQIMRKLGVYPSFLYKNIKVLERRNYLVCKEAGRGKICSTTVGGLLAFLKVVKDYDKYVYLFFRKLGFGSPPMDLRDAKTLLSLIIDGGTTPKDIYDLFVWSLLHCENSVVAKFLKALSGVLGITLVMTPHMVYVKRNGTEICTCRYSNCGLEMCKLKLAVREFLEIQKS</sequence>
<dbReference type="eggNOG" id="arCOG06063">
    <property type="taxonomic scope" value="Archaea"/>
</dbReference>